<feature type="region of interest" description="Disordered" evidence="1">
    <location>
        <begin position="167"/>
        <end position="192"/>
    </location>
</feature>
<keyword evidence="3" id="KW-1185">Reference proteome</keyword>
<sequence>HSQRPLSASATSSSDAWTRLDRIFSKRSQSHIIHLKDKLSSIQRGTLHISDFLLQIKTLSDELSTLGAPLSDADLLIYCTRGLGPAYKEVIAVLRTRDTPVSFEELFDKLIDHETYLHDSDQSDALIFPSVHYTASSTQPQHLDVNRPSRGNTYVAPHRSSVSTIAPGLLPSPTTSPQSVPRQRYSNNFKSSTRDTRRNVIVCQYCSRSGHIATACWDLFPHLRPARPMVNVAHTAATSPSPQ</sequence>
<name>A0A830B412_9LAMI</name>
<dbReference type="EMBL" id="BMAC01000031">
    <property type="protein sequence ID" value="GFP81586.1"/>
    <property type="molecule type" value="Genomic_DNA"/>
</dbReference>
<evidence type="ECO:0000256" key="1">
    <source>
        <dbReference type="SAM" id="MobiDB-lite"/>
    </source>
</evidence>
<dbReference type="OrthoDB" id="1938465at2759"/>
<dbReference type="Proteomes" id="UP000653305">
    <property type="component" value="Unassembled WGS sequence"/>
</dbReference>
<accession>A0A830B412</accession>
<dbReference type="PANTHER" id="PTHR47481:SF22">
    <property type="entry name" value="RETROTRANSPOSON GAG DOMAIN-CONTAINING PROTEIN"/>
    <property type="match status" value="1"/>
</dbReference>
<organism evidence="2 3">
    <name type="scientific">Phtheirospermum japonicum</name>
    <dbReference type="NCBI Taxonomy" id="374723"/>
    <lineage>
        <taxon>Eukaryota</taxon>
        <taxon>Viridiplantae</taxon>
        <taxon>Streptophyta</taxon>
        <taxon>Embryophyta</taxon>
        <taxon>Tracheophyta</taxon>
        <taxon>Spermatophyta</taxon>
        <taxon>Magnoliopsida</taxon>
        <taxon>eudicotyledons</taxon>
        <taxon>Gunneridae</taxon>
        <taxon>Pentapetalae</taxon>
        <taxon>asterids</taxon>
        <taxon>lamiids</taxon>
        <taxon>Lamiales</taxon>
        <taxon>Orobanchaceae</taxon>
        <taxon>Orobanchaceae incertae sedis</taxon>
        <taxon>Phtheirospermum</taxon>
    </lineage>
</organism>
<comment type="caution">
    <text evidence="2">The sequence shown here is derived from an EMBL/GenBank/DDBJ whole genome shotgun (WGS) entry which is preliminary data.</text>
</comment>
<dbReference type="AlphaFoldDB" id="A0A830B412"/>
<evidence type="ECO:0000313" key="3">
    <source>
        <dbReference type="Proteomes" id="UP000653305"/>
    </source>
</evidence>
<evidence type="ECO:0000313" key="2">
    <source>
        <dbReference type="EMBL" id="GFP81586.1"/>
    </source>
</evidence>
<feature type="non-terminal residue" evidence="2">
    <location>
        <position position="1"/>
    </location>
</feature>
<proteinExistence type="predicted"/>
<gene>
    <name evidence="2" type="ORF">PHJA_000301900</name>
</gene>
<dbReference type="PANTHER" id="PTHR47481">
    <property type="match status" value="1"/>
</dbReference>
<dbReference type="Pfam" id="PF14223">
    <property type="entry name" value="Retrotran_gag_2"/>
    <property type="match status" value="1"/>
</dbReference>
<feature type="compositionally biased region" description="Polar residues" evidence="1">
    <location>
        <begin position="172"/>
        <end position="191"/>
    </location>
</feature>
<protein>
    <submittedName>
        <fullName evidence="2">Uncharacterized protein</fullName>
    </submittedName>
</protein>
<reference evidence="2" key="1">
    <citation type="submission" date="2020-07" db="EMBL/GenBank/DDBJ databases">
        <title>Ethylene signaling mediates host invasion by parasitic plants.</title>
        <authorList>
            <person name="Yoshida S."/>
        </authorList>
    </citation>
    <scope>NUCLEOTIDE SEQUENCE</scope>
    <source>
        <strain evidence="2">Okayama</strain>
    </source>
</reference>